<dbReference type="Proteomes" id="UP000265520">
    <property type="component" value="Unassembled WGS sequence"/>
</dbReference>
<accession>A0A392UDZ9</accession>
<comment type="caution">
    <text evidence="1">The sequence shown here is derived from an EMBL/GenBank/DDBJ whole genome shotgun (WGS) entry which is preliminary data.</text>
</comment>
<evidence type="ECO:0000313" key="1">
    <source>
        <dbReference type="EMBL" id="MCI69955.1"/>
    </source>
</evidence>
<feature type="non-terminal residue" evidence="1">
    <location>
        <position position="1"/>
    </location>
</feature>
<reference evidence="1 2" key="1">
    <citation type="journal article" date="2018" name="Front. Plant Sci.">
        <title>Red Clover (Trifolium pratense) and Zigzag Clover (T. medium) - A Picture of Genomic Similarities and Differences.</title>
        <authorList>
            <person name="Dluhosova J."/>
            <person name="Istvanek J."/>
            <person name="Nedelnik J."/>
            <person name="Repkova J."/>
        </authorList>
    </citation>
    <scope>NUCLEOTIDE SEQUENCE [LARGE SCALE GENOMIC DNA]</scope>
    <source>
        <strain evidence="2">cv. 10/8</strain>
        <tissue evidence="1">Leaf</tissue>
    </source>
</reference>
<dbReference type="EMBL" id="LXQA010765916">
    <property type="protein sequence ID" value="MCI69955.1"/>
    <property type="molecule type" value="Genomic_DNA"/>
</dbReference>
<keyword evidence="2" id="KW-1185">Reference proteome</keyword>
<protein>
    <submittedName>
        <fullName evidence="1">Uncharacterized protein</fullName>
    </submittedName>
</protein>
<organism evidence="1 2">
    <name type="scientific">Trifolium medium</name>
    <dbReference type="NCBI Taxonomy" id="97028"/>
    <lineage>
        <taxon>Eukaryota</taxon>
        <taxon>Viridiplantae</taxon>
        <taxon>Streptophyta</taxon>
        <taxon>Embryophyta</taxon>
        <taxon>Tracheophyta</taxon>
        <taxon>Spermatophyta</taxon>
        <taxon>Magnoliopsida</taxon>
        <taxon>eudicotyledons</taxon>
        <taxon>Gunneridae</taxon>
        <taxon>Pentapetalae</taxon>
        <taxon>rosids</taxon>
        <taxon>fabids</taxon>
        <taxon>Fabales</taxon>
        <taxon>Fabaceae</taxon>
        <taxon>Papilionoideae</taxon>
        <taxon>50 kb inversion clade</taxon>
        <taxon>NPAAA clade</taxon>
        <taxon>Hologalegina</taxon>
        <taxon>IRL clade</taxon>
        <taxon>Trifolieae</taxon>
        <taxon>Trifolium</taxon>
    </lineage>
</organism>
<evidence type="ECO:0000313" key="2">
    <source>
        <dbReference type="Proteomes" id="UP000265520"/>
    </source>
</evidence>
<dbReference type="AlphaFoldDB" id="A0A392UDZ9"/>
<sequence length="57" mass="6286">PLTTGTKPRTISEFFTPLVGATLHTPVALTVATPTSNSKDFHSYLLPYSRFYRALTT</sequence>
<name>A0A392UDZ9_9FABA</name>
<proteinExistence type="predicted"/>